<evidence type="ECO:0000259" key="2">
    <source>
        <dbReference type="Pfam" id="PF00535"/>
    </source>
</evidence>
<dbReference type="AlphaFoldDB" id="A0A553JQ99"/>
<dbReference type="EMBL" id="VKGK01000009">
    <property type="protein sequence ID" value="TRY14633.1"/>
    <property type="molecule type" value="Genomic_DNA"/>
</dbReference>
<evidence type="ECO:0000313" key="4">
    <source>
        <dbReference type="Proteomes" id="UP000318126"/>
    </source>
</evidence>
<keyword evidence="4" id="KW-1185">Reference proteome</keyword>
<feature type="domain" description="Glycosyltransferase 2-like" evidence="2">
    <location>
        <begin position="6"/>
        <end position="142"/>
    </location>
</feature>
<proteinExistence type="inferred from homology"/>
<dbReference type="OrthoDB" id="9069044at2"/>
<sequence>MKLPISVFIITKNEEKHIEKTLQSVSLFDEVILVDSGSTDGTLTIAERYGAKIYSHPWQGYAKQKQYAMSLCSHEWVLNLDGDEAINTSLIEAFKTIMEQDKADSVRFWRNDIFIDKPLSSWSKKPNNHRFYKRSKSFFDDSRLAHESATVDGKELFINETFDHFGYCSIEAITSKNNSYSGLKADEKFAKGKKFSNLKLITVFPLIFIKEYFIQRKIFSGRRGFILAIMDAYYAFIKEAKLYEHHQLKDNK</sequence>
<keyword evidence="3" id="KW-0808">Transferase</keyword>
<dbReference type="RefSeq" id="WP_144039954.1">
    <property type="nucleotide sequence ID" value="NZ_BMPL01000007.1"/>
</dbReference>
<evidence type="ECO:0000256" key="1">
    <source>
        <dbReference type="ARBA" id="ARBA00038494"/>
    </source>
</evidence>
<dbReference type="SUPFAM" id="SSF53448">
    <property type="entry name" value="Nucleotide-diphospho-sugar transferases"/>
    <property type="match status" value="1"/>
</dbReference>
<accession>A0A553JQ99</accession>
<gene>
    <name evidence="3" type="ORF">FN961_09555</name>
</gene>
<dbReference type="Proteomes" id="UP000318126">
    <property type="component" value="Unassembled WGS sequence"/>
</dbReference>
<dbReference type="PANTHER" id="PTHR43630:SF2">
    <property type="entry name" value="GLYCOSYLTRANSFERASE"/>
    <property type="match status" value="1"/>
</dbReference>
<dbReference type="CDD" id="cd02511">
    <property type="entry name" value="Beta4Glucosyltransferase"/>
    <property type="match status" value="1"/>
</dbReference>
<dbReference type="InterPro" id="IPR001173">
    <property type="entry name" value="Glyco_trans_2-like"/>
</dbReference>
<dbReference type="InterPro" id="IPR029044">
    <property type="entry name" value="Nucleotide-diphossugar_trans"/>
</dbReference>
<comment type="caution">
    <text evidence="3">The sequence shown here is derived from an EMBL/GenBank/DDBJ whole genome shotgun (WGS) entry which is preliminary data.</text>
</comment>
<evidence type="ECO:0000313" key="3">
    <source>
        <dbReference type="EMBL" id="TRY14633.1"/>
    </source>
</evidence>
<dbReference type="Gene3D" id="3.90.550.10">
    <property type="entry name" value="Spore Coat Polysaccharide Biosynthesis Protein SpsA, Chain A"/>
    <property type="match status" value="1"/>
</dbReference>
<dbReference type="Pfam" id="PF00535">
    <property type="entry name" value="Glycos_transf_2"/>
    <property type="match status" value="1"/>
</dbReference>
<reference evidence="4" key="1">
    <citation type="submission" date="2019-07" db="EMBL/GenBank/DDBJ databases">
        <title>Shewanella sp. YLB-08 draft genomic sequence.</title>
        <authorList>
            <person name="Yu L."/>
        </authorList>
    </citation>
    <scope>NUCLEOTIDE SEQUENCE [LARGE SCALE GENOMIC DNA]</scope>
    <source>
        <strain evidence="4">JCM 20706</strain>
    </source>
</reference>
<dbReference type="GO" id="GO:0016740">
    <property type="term" value="F:transferase activity"/>
    <property type="evidence" value="ECO:0007669"/>
    <property type="project" value="UniProtKB-KW"/>
</dbReference>
<dbReference type="PANTHER" id="PTHR43630">
    <property type="entry name" value="POLY-BETA-1,6-N-ACETYL-D-GLUCOSAMINE SYNTHASE"/>
    <property type="match status" value="1"/>
</dbReference>
<comment type="similarity">
    <text evidence="1">Belongs to the glycosyltransferase 2 family. WaaE/KdtX subfamily.</text>
</comment>
<protein>
    <submittedName>
        <fullName evidence="3">Glycosyltransferase family 2 protein</fullName>
    </submittedName>
</protein>
<organism evidence="3 4">
    <name type="scientific">Shewanella hanedai</name>
    <name type="common">Alteromonas hanedai</name>
    <dbReference type="NCBI Taxonomy" id="25"/>
    <lineage>
        <taxon>Bacteria</taxon>
        <taxon>Pseudomonadati</taxon>
        <taxon>Pseudomonadota</taxon>
        <taxon>Gammaproteobacteria</taxon>
        <taxon>Alteromonadales</taxon>
        <taxon>Shewanellaceae</taxon>
        <taxon>Shewanella</taxon>
    </lineage>
</organism>
<name>A0A553JQ99_SHEHA</name>